<dbReference type="Pfam" id="PF09362">
    <property type="entry name" value="DUF1996"/>
    <property type="match status" value="1"/>
</dbReference>
<accession>A0AAV5AAQ8</accession>
<organism evidence="2 3">
    <name type="scientific">Clathrus columnatus</name>
    <dbReference type="NCBI Taxonomy" id="1419009"/>
    <lineage>
        <taxon>Eukaryota</taxon>
        <taxon>Fungi</taxon>
        <taxon>Dikarya</taxon>
        <taxon>Basidiomycota</taxon>
        <taxon>Agaricomycotina</taxon>
        <taxon>Agaricomycetes</taxon>
        <taxon>Phallomycetidae</taxon>
        <taxon>Phallales</taxon>
        <taxon>Clathraceae</taxon>
        <taxon>Clathrus</taxon>
    </lineage>
</organism>
<dbReference type="AlphaFoldDB" id="A0AAV5AAQ8"/>
<gene>
    <name evidence="2" type="ORF">Clacol_004790</name>
</gene>
<dbReference type="Proteomes" id="UP001050691">
    <property type="component" value="Unassembled WGS sequence"/>
</dbReference>
<evidence type="ECO:0000313" key="3">
    <source>
        <dbReference type="Proteomes" id="UP001050691"/>
    </source>
</evidence>
<evidence type="ECO:0000313" key="2">
    <source>
        <dbReference type="EMBL" id="GJJ10563.1"/>
    </source>
</evidence>
<keyword evidence="3" id="KW-1185">Reference proteome</keyword>
<protein>
    <recommendedName>
        <fullName evidence="1">DUF1996 domain-containing protein</fullName>
    </recommendedName>
</protein>
<evidence type="ECO:0000259" key="1">
    <source>
        <dbReference type="Pfam" id="PF09362"/>
    </source>
</evidence>
<reference evidence="2" key="1">
    <citation type="submission" date="2021-10" db="EMBL/GenBank/DDBJ databases">
        <title>De novo Genome Assembly of Clathrus columnatus (Basidiomycota, Fungi) Using Illumina and Nanopore Sequence Data.</title>
        <authorList>
            <person name="Ogiso-Tanaka E."/>
            <person name="Itagaki H."/>
            <person name="Hosoya T."/>
            <person name="Hosaka K."/>
        </authorList>
    </citation>
    <scope>NUCLEOTIDE SEQUENCE</scope>
    <source>
        <strain evidence="2">MO-923</strain>
    </source>
</reference>
<dbReference type="EMBL" id="BPWL01000005">
    <property type="protein sequence ID" value="GJJ10563.1"/>
    <property type="molecule type" value="Genomic_DNA"/>
</dbReference>
<comment type="caution">
    <text evidence="2">The sequence shown here is derived from an EMBL/GenBank/DDBJ whole genome shotgun (WGS) entry which is preliminary data.</text>
</comment>
<name>A0AAV5AAQ8_9AGAM</name>
<dbReference type="PANTHER" id="PTHR43662">
    <property type="match status" value="1"/>
</dbReference>
<dbReference type="PANTHER" id="PTHR43662:SF3">
    <property type="entry name" value="DOMAIN PROTEIN, PUTATIVE (AFU_ORTHOLOGUE AFUA_6G11970)-RELATED"/>
    <property type="match status" value="1"/>
</dbReference>
<sequence length="238" mass="26621">MVTGSSVSRSRKYSVGMANQDELRQRAIEWVCLGNPLGEYRNTDTGERFPHIVEIDAFNIYRPGYIFLTAGICPKKSPVGLVTLLYEVTWDVDHFADRWNPATERWPFVYSTGPIKILTLWRLVNNSDPTGHSWHGDFMNGINTNAWVLLCERWHEDTLANAISNCDSPSNADQSAGITEACPYLTVVSGDVGESCKLEPVVIEPVIGPLERLPVCNPLQPGPEDAILYSEYLDCPEF</sequence>
<proteinExistence type="predicted"/>
<feature type="domain" description="DUF1996" evidence="1">
    <location>
        <begin position="69"/>
        <end position="141"/>
    </location>
</feature>
<dbReference type="InterPro" id="IPR018535">
    <property type="entry name" value="DUF1996"/>
</dbReference>